<gene>
    <name evidence="1" type="ORF">ACFO5R_15245</name>
</gene>
<organism evidence="1 2">
    <name type="scientific">Halosolutus amylolyticus</name>
    <dbReference type="NCBI Taxonomy" id="2932267"/>
    <lineage>
        <taxon>Archaea</taxon>
        <taxon>Methanobacteriati</taxon>
        <taxon>Methanobacteriota</taxon>
        <taxon>Stenosarchaea group</taxon>
        <taxon>Halobacteria</taxon>
        <taxon>Halobacteriales</taxon>
        <taxon>Natrialbaceae</taxon>
        <taxon>Halosolutus</taxon>
    </lineage>
</organism>
<reference evidence="1 2" key="1">
    <citation type="journal article" date="2019" name="Int. J. Syst. Evol. Microbiol.">
        <title>The Global Catalogue of Microorganisms (GCM) 10K type strain sequencing project: providing services to taxonomists for standard genome sequencing and annotation.</title>
        <authorList>
            <consortium name="The Broad Institute Genomics Platform"/>
            <consortium name="The Broad Institute Genome Sequencing Center for Infectious Disease"/>
            <person name="Wu L."/>
            <person name="Ma J."/>
        </authorList>
    </citation>
    <scope>NUCLEOTIDE SEQUENCE [LARGE SCALE GENOMIC DNA]</scope>
    <source>
        <strain evidence="1 2">WLHS5</strain>
    </source>
</reference>
<dbReference type="Proteomes" id="UP001595898">
    <property type="component" value="Unassembled WGS sequence"/>
</dbReference>
<dbReference type="InterPro" id="IPR049681">
    <property type="entry name" value="HVO_A0556-like"/>
</dbReference>
<keyword evidence="2" id="KW-1185">Reference proteome</keyword>
<sequence>MSSATGRSRTVSGTDALALLERNDCAFCADGTLVRERYRDNDAVVCDQCGTPAMQLWDPE</sequence>
<dbReference type="RefSeq" id="WP_250140039.1">
    <property type="nucleotide sequence ID" value="NZ_JALIQP010000002.1"/>
</dbReference>
<name>A0ABD5PTK8_9EURY</name>
<comment type="caution">
    <text evidence="1">The sequence shown here is derived from an EMBL/GenBank/DDBJ whole genome shotgun (WGS) entry which is preliminary data.</text>
</comment>
<dbReference type="EMBL" id="JBHSFA010000007">
    <property type="protein sequence ID" value="MFC4543284.1"/>
    <property type="molecule type" value="Genomic_DNA"/>
</dbReference>
<protein>
    <submittedName>
        <fullName evidence="1">HVO_A0556 family zinc finger protein</fullName>
    </submittedName>
</protein>
<dbReference type="NCBIfam" id="NF041921">
    <property type="entry name" value="HVO_A0556"/>
    <property type="match status" value="1"/>
</dbReference>
<proteinExistence type="predicted"/>
<dbReference type="AlphaFoldDB" id="A0ABD5PTK8"/>
<evidence type="ECO:0000313" key="1">
    <source>
        <dbReference type="EMBL" id="MFC4543284.1"/>
    </source>
</evidence>
<accession>A0ABD5PTK8</accession>
<evidence type="ECO:0000313" key="2">
    <source>
        <dbReference type="Proteomes" id="UP001595898"/>
    </source>
</evidence>